<evidence type="ECO:0000313" key="4">
    <source>
        <dbReference type="EMBL" id="TLS66787.1"/>
    </source>
</evidence>
<evidence type="ECO:0000256" key="1">
    <source>
        <dbReference type="ARBA" id="ARBA00002397"/>
    </source>
</evidence>
<name>A0A5R9GRA7_9PROT</name>
<dbReference type="InterPro" id="IPR007809">
    <property type="entry name" value="FlgN-like"/>
</dbReference>
<evidence type="ECO:0000313" key="5">
    <source>
        <dbReference type="Proteomes" id="UP000306585"/>
    </source>
</evidence>
<sequence>MTDIRDFLNKMDACARELEIVAGKEYEAIRMVDGEQILALTEQRIVIHQCMARLEQEGKGLLARAGVPAEMSLEVLIDMVAGEKTAEFQALRRKLYERMIRIDRQSQENSLRLRAAYNVSTTILQHLGLVQKEQTYGRNMSR</sequence>
<dbReference type="GO" id="GO:0044780">
    <property type="term" value="P:bacterial-type flagellum assembly"/>
    <property type="evidence" value="ECO:0007669"/>
    <property type="project" value="InterPro"/>
</dbReference>
<proteinExistence type="inferred from homology"/>
<protein>
    <submittedName>
        <fullName evidence="4">Flagellar protein FlgN</fullName>
    </submittedName>
</protein>
<gene>
    <name evidence="4" type="ORF">FEF65_09080</name>
</gene>
<dbReference type="SUPFAM" id="SSF140566">
    <property type="entry name" value="FlgN-like"/>
    <property type="match status" value="1"/>
</dbReference>
<keyword evidence="3" id="KW-1005">Bacterial flagellum biogenesis</keyword>
<comment type="caution">
    <text evidence="4">The sequence shown here is derived from an EMBL/GenBank/DDBJ whole genome shotgun (WGS) entry which is preliminary data.</text>
</comment>
<keyword evidence="4" id="KW-0966">Cell projection</keyword>
<dbReference type="Proteomes" id="UP000306585">
    <property type="component" value="Unassembled WGS sequence"/>
</dbReference>
<dbReference type="AlphaFoldDB" id="A0A5R9GRA7"/>
<dbReference type="Gene3D" id="1.20.58.300">
    <property type="entry name" value="FlgN-like"/>
    <property type="match status" value="1"/>
</dbReference>
<reference evidence="4 5" key="1">
    <citation type="journal article" date="2019" name="Appl. Environ. Microbiol.">
        <title>Environmental Evidence and Genomic Insight of Iron-oxidizing Bacteria Preference Towards More Corrosion Resistant Stainless Steel at Higher Salinities.</title>
        <authorList>
            <person name="Garrison C.E."/>
            <person name="Price K.A."/>
            <person name="Field E.K."/>
        </authorList>
    </citation>
    <scope>NUCLEOTIDE SEQUENCE [LARGE SCALE GENOMIC DNA]</scope>
    <source>
        <strain evidence="4 5">P3</strain>
    </source>
</reference>
<dbReference type="InterPro" id="IPR036679">
    <property type="entry name" value="FlgN-like_sf"/>
</dbReference>
<comment type="function">
    <text evidence="1">Required for the efficient initiation of filament assembly.</text>
</comment>
<comment type="similarity">
    <text evidence="2">Belongs to the FlgN family.</text>
</comment>
<dbReference type="Pfam" id="PF05130">
    <property type="entry name" value="FlgN"/>
    <property type="match status" value="1"/>
</dbReference>
<keyword evidence="4" id="KW-0282">Flagellum</keyword>
<dbReference type="EMBL" id="VBRY01000008">
    <property type="protein sequence ID" value="TLS66787.1"/>
    <property type="molecule type" value="Genomic_DNA"/>
</dbReference>
<keyword evidence="5" id="KW-1185">Reference proteome</keyword>
<dbReference type="OrthoDB" id="5298302at2"/>
<evidence type="ECO:0000256" key="3">
    <source>
        <dbReference type="ARBA" id="ARBA00022795"/>
    </source>
</evidence>
<accession>A0A5R9GRA7</accession>
<organism evidence="4 5">
    <name type="scientific">Mariprofundus erugo</name>
    <dbReference type="NCBI Taxonomy" id="2528639"/>
    <lineage>
        <taxon>Bacteria</taxon>
        <taxon>Pseudomonadati</taxon>
        <taxon>Pseudomonadota</taxon>
        <taxon>Candidatius Mariprofundia</taxon>
        <taxon>Mariprofundales</taxon>
        <taxon>Mariprofundaceae</taxon>
        <taxon>Mariprofundus</taxon>
    </lineage>
</organism>
<keyword evidence="4" id="KW-0969">Cilium</keyword>
<evidence type="ECO:0000256" key="2">
    <source>
        <dbReference type="ARBA" id="ARBA00007703"/>
    </source>
</evidence>